<dbReference type="GeneID" id="30680809"/>
<evidence type="ECO:0008006" key="3">
    <source>
        <dbReference type="Google" id="ProtNLM"/>
    </source>
</evidence>
<evidence type="ECO:0000313" key="1">
    <source>
        <dbReference type="EMBL" id="ALU12756.1"/>
    </source>
</evidence>
<accession>A0A0U2U9S3</accession>
<dbReference type="EMBL" id="CP006867">
    <property type="protein sequence ID" value="ALU12756.1"/>
    <property type="molecule type" value="Genomic_DNA"/>
</dbReference>
<keyword evidence="2" id="KW-1185">Reference proteome</keyword>
<organism evidence="1 2">
    <name type="scientific">Ignicoccus islandicus DSM 13165</name>
    <dbReference type="NCBI Taxonomy" id="940295"/>
    <lineage>
        <taxon>Archaea</taxon>
        <taxon>Thermoproteota</taxon>
        <taxon>Thermoprotei</taxon>
        <taxon>Desulfurococcales</taxon>
        <taxon>Desulfurococcaceae</taxon>
        <taxon>Ignicoccus</taxon>
    </lineage>
</organism>
<dbReference type="KEGG" id="iis:EYM_07180"/>
<dbReference type="STRING" id="940295.EYM_07180"/>
<sequence>MKRALLMSLILITTLLAFNLKELWVTELCNEWPSKIVLSENDVVGVACGSCFYMLDSDGNLIMRKCVAGYVDDISYSNGTFAVLSAGNVLLYNEDGVLIQKLNLGWQFSGGIYLHNNTIIACGSKCGKFDLDGNADWETNIDGYVISVSASNDYVYAINIEKDRLEILSLKDGSIVSEISSHDDFYEVDSCNNLVAVIGSSGMYVYKVGDNGRARKVGEIEGFVNDAAFSPNCKYIAVASPSSLELFLPNGDMVYSKSSFTISSIKYISSITNVDWKNDKMALSLSSYSDDQEKYYVGLYSLKGVDDNSGNANSLGSLKDLLKKLHIPMVPLLAPPLLSILRKRSTRA</sequence>
<dbReference type="AlphaFoldDB" id="A0A0U2U9S3"/>
<dbReference type="OrthoDB" id="96213at2157"/>
<dbReference type="InterPro" id="IPR015943">
    <property type="entry name" value="WD40/YVTN_repeat-like_dom_sf"/>
</dbReference>
<evidence type="ECO:0000313" key="2">
    <source>
        <dbReference type="Proteomes" id="UP000060778"/>
    </source>
</evidence>
<dbReference type="Proteomes" id="UP000060778">
    <property type="component" value="Chromosome"/>
</dbReference>
<dbReference type="RefSeq" id="WP_075050395.1">
    <property type="nucleotide sequence ID" value="NZ_CP006867.1"/>
</dbReference>
<dbReference type="SUPFAM" id="SSF50998">
    <property type="entry name" value="Quinoprotein alcohol dehydrogenase-like"/>
    <property type="match status" value="1"/>
</dbReference>
<proteinExistence type="predicted"/>
<dbReference type="InterPro" id="IPR011047">
    <property type="entry name" value="Quinoprotein_ADH-like_sf"/>
</dbReference>
<name>A0A0U2U9S3_9CREN</name>
<dbReference type="Gene3D" id="2.130.10.10">
    <property type="entry name" value="YVTN repeat-like/Quinoprotein amine dehydrogenase"/>
    <property type="match status" value="1"/>
</dbReference>
<reference evidence="1 2" key="1">
    <citation type="submission" date="2013-11" db="EMBL/GenBank/DDBJ databases">
        <title>Comparative genomics of Ignicoccus.</title>
        <authorList>
            <person name="Podar M."/>
        </authorList>
    </citation>
    <scope>NUCLEOTIDE SEQUENCE [LARGE SCALE GENOMIC DNA]</scope>
    <source>
        <strain evidence="1 2">DSM 13165</strain>
    </source>
</reference>
<protein>
    <recommendedName>
        <fullName evidence="3">Anaphase-promoting complex subunit 4 WD40 domain-containing protein</fullName>
    </recommendedName>
</protein>
<gene>
    <name evidence="1" type="ORF">EYM_07180</name>
</gene>